<feature type="signal peptide" evidence="1">
    <location>
        <begin position="1"/>
        <end position="26"/>
    </location>
</feature>
<evidence type="ECO:0000313" key="3">
    <source>
        <dbReference type="EMBL" id="KAG2870510.1"/>
    </source>
</evidence>
<dbReference type="VEuPathDB" id="FungiDB:PC110_g19615"/>
<proteinExistence type="predicted"/>
<dbReference type="Proteomes" id="UP000774804">
    <property type="component" value="Unassembled WGS sequence"/>
</dbReference>
<comment type="caution">
    <text evidence="6">The sequence shown here is derived from an EMBL/GenBank/DDBJ whole genome shotgun (WGS) entry which is preliminary data.</text>
</comment>
<reference evidence="2" key="2">
    <citation type="submission" date="2018-10" db="EMBL/GenBank/DDBJ databases">
        <title>Effector identification in a new, highly contiguous assembly of the strawberry crown rot pathogen Phytophthora cactorum.</title>
        <authorList>
            <person name="Armitage A.D."/>
            <person name="Nellist C.F."/>
            <person name="Bates H."/>
            <person name="Vickerstaff R.J."/>
            <person name="Harrison R.J."/>
        </authorList>
    </citation>
    <scope>NUCLEOTIDE SEQUENCE</scope>
    <source>
        <strain evidence="2">15-7</strain>
        <strain evidence="3">4032</strain>
        <strain evidence="4">4040</strain>
    </source>
</reference>
<organism evidence="6 7">
    <name type="scientific">Phytophthora cactorum</name>
    <dbReference type="NCBI Taxonomy" id="29920"/>
    <lineage>
        <taxon>Eukaryota</taxon>
        <taxon>Sar</taxon>
        <taxon>Stramenopiles</taxon>
        <taxon>Oomycota</taxon>
        <taxon>Peronosporomycetes</taxon>
        <taxon>Peronosporales</taxon>
        <taxon>Peronosporaceae</taxon>
        <taxon>Phytophthora</taxon>
    </lineage>
</organism>
<evidence type="ECO:0000256" key="1">
    <source>
        <dbReference type="SAM" id="SignalP"/>
    </source>
</evidence>
<dbReference type="AlphaFoldDB" id="A0A329RX11"/>
<dbReference type="Proteomes" id="UP000735874">
    <property type="component" value="Unassembled WGS sequence"/>
</dbReference>
<dbReference type="OrthoDB" id="146731at2759"/>
<dbReference type="EMBL" id="MJFZ01000447">
    <property type="protein sequence ID" value="RAW29125.1"/>
    <property type="molecule type" value="Genomic_DNA"/>
</dbReference>
<feature type="chain" id="PRO_5040067804" description="RxLR effector protein" evidence="1">
    <location>
        <begin position="27"/>
        <end position="106"/>
    </location>
</feature>
<dbReference type="VEuPathDB" id="FungiDB:PC110_g14520"/>
<evidence type="ECO:0000313" key="6">
    <source>
        <dbReference type="EMBL" id="RAW29125.1"/>
    </source>
</evidence>
<accession>A0A329RX11</accession>
<name>A0A329RX11_9STRA</name>
<evidence type="ECO:0000313" key="7">
    <source>
        <dbReference type="Proteomes" id="UP000251314"/>
    </source>
</evidence>
<dbReference type="EMBL" id="RCMI01004218">
    <property type="protein sequence ID" value="KAG2870510.1"/>
    <property type="molecule type" value="Genomic_DNA"/>
</dbReference>
<gene>
    <name evidence="6" type="ORF">PC110_g14520</name>
    <name evidence="5" type="ORF">PC110_g19615</name>
    <name evidence="2" type="ORF">PC113_g24936</name>
    <name evidence="3" type="ORF">PC115_g25098</name>
    <name evidence="4" type="ORF">PC117_g27856</name>
</gene>
<protein>
    <recommendedName>
        <fullName evidence="8">RxLR effector protein</fullName>
    </recommendedName>
</protein>
<dbReference type="EMBL" id="RCMK01003883">
    <property type="protein sequence ID" value="KAG2873226.1"/>
    <property type="molecule type" value="Genomic_DNA"/>
</dbReference>
<keyword evidence="7" id="KW-1185">Reference proteome</keyword>
<evidence type="ECO:0000313" key="5">
    <source>
        <dbReference type="EMBL" id="RAW23952.1"/>
    </source>
</evidence>
<evidence type="ECO:0008006" key="8">
    <source>
        <dbReference type="Google" id="ProtNLM"/>
    </source>
</evidence>
<evidence type="ECO:0000313" key="2">
    <source>
        <dbReference type="EMBL" id="KAG2798141.1"/>
    </source>
</evidence>
<sequence length="106" mass="11549">MGSSKVAPLAVAIVVAVFVCSTVIHAEMTKDDRPAATFVRSDTTADKNQNNEERRVNVDAIPGVTKLTATVNSIAVKTKLQGWLTLRTPADDVFKKMNLSLWKATY</sequence>
<keyword evidence="1" id="KW-0732">Signal</keyword>
<dbReference type="EMBL" id="RCMG01003821">
    <property type="protein sequence ID" value="KAG2798141.1"/>
    <property type="molecule type" value="Genomic_DNA"/>
</dbReference>
<dbReference type="Proteomes" id="UP000251314">
    <property type="component" value="Unassembled WGS sequence"/>
</dbReference>
<dbReference type="Proteomes" id="UP000736787">
    <property type="component" value="Unassembled WGS sequence"/>
</dbReference>
<dbReference type="EMBL" id="MJFZ01000961">
    <property type="protein sequence ID" value="RAW23952.1"/>
    <property type="molecule type" value="Genomic_DNA"/>
</dbReference>
<reference evidence="6 7" key="1">
    <citation type="submission" date="2018-01" db="EMBL/GenBank/DDBJ databases">
        <title>Draft genome of the strawberry crown rot pathogen Phytophthora cactorum.</title>
        <authorList>
            <person name="Armitage A.D."/>
            <person name="Lysoe E."/>
            <person name="Nellist C.F."/>
            <person name="Harrison R.J."/>
            <person name="Brurberg M.B."/>
        </authorList>
    </citation>
    <scope>NUCLEOTIDE SEQUENCE [LARGE SCALE GENOMIC DNA]</scope>
    <source>
        <strain evidence="6 7">10300</strain>
    </source>
</reference>
<evidence type="ECO:0000313" key="4">
    <source>
        <dbReference type="EMBL" id="KAG2873226.1"/>
    </source>
</evidence>